<evidence type="ECO:0000313" key="1">
    <source>
        <dbReference type="EMBL" id="QDE29795.1"/>
    </source>
</evidence>
<proteinExistence type="predicted"/>
<sequence length="172" mass="19378">MKFLPLLLSMVFLLSGCIGERSDLELFVTTTKAQQVARIPPLKQTPKFEHFAYQVESLRSPFVPPSRELTEEVIDTSKDCLQPDLKRRKSRLETYALDNLRMRGTLSEGSDIWALVESSDGNVYRVGVGEYLGLYHGRIAKVTPQFIEIIEIIPDGSGCWAERSSNLELSGK</sequence>
<dbReference type="AlphaFoldDB" id="A0A4Y5YAV4"/>
<evidence type="ECO:0000313" key="2">
    <source>
        <dbReference type="Proteomes" id="UP000319809"/>
    </source>
</evidence>
<dbReference type="Proteomes" id="UP000319809">
    <property type="component" value="Chromosome"/>
</dbReference>
<dbReference type="PIRSF" id="PIRSF016481">
    <property type="entry name" value="Pilus_assembly_PilP"/>
    <property type="match status" value="1"/>
</dbReference>
<dbReference type="PROSITE" id="PS51257">
    <property type="entry name" value="PROKAR_LIPOPROTEIN"/>
    <property type="match status" value="1"/>
</dbReference>
<organism evidence="1 2">
    <name type="scientific">Shewanella polaris</name>
    <dbReference type="NCBI Taxonomy" id="2588449"/>
    <lineage>
        <taxon>Bacteria</taxon>
        <taxon>Pseudomonadati</taxon>
        <taxon>Pseudomonadota</taxon>
        <taxon>Gammaproteobacteria</taxon>
        <taxon>Alteromonadales</taxon>
        <taxon>Shewanellaceae</taxon>
        <taxon>Shewanella</taxon>
    </lineage>
</organism>
<protein>
    <submittedName>
        <fullName evidence="1">Pilus assembly protein PilP</fullName>
    </submittedName>
</protein>
<gene>
    <name evidence="1" type="ORF">FH971_01695</name>
</gene>
<dbReference type="InterPro" id="IPR007446">
    <property type="entry name" value="PilP"/>
</dbReference>
<reference evidence="1 2" key="1">
    <citation type="submission" date="2019-06" db="EMBL/GenBank/DDBJ databases">
        <title>The genome of Shewanella sp. SM1901.</title>
        <authorList>
            <person name="Cha Q."/>
        </authorList>
    </citation>
    <scope>NUCLEOTIDE SEQUENCE [LARGE SCALE GENOMIC DNA]</scope>
    <source>
        <strain evidence="1 2">SM1901</strain>
    </source>
</reference>
<dbReference type="RefSeq" id="WP_137223533.1">
    <property type="nucleotide sequence ID" value="NZ_CP041036.1"/>
</dbReference>
<accession>A0A4Y5YAV4</accession>
<name>A0A4Y5YAV4_9GAMM</name>
<dbReference type="Gene3D" id="2.30.30.830">
    <property type="match status" value="1"/>
</dbReference>
<dbReference type="Pfam" id="PF04351">
    <property type="entry name" value="PilP"/>
    <property type="match status" value="1"/>
</dbReference>
<dbReference type="KEGG" id="spol:FH971_01695"/>
<dbReference type="EMBL" id="CP041036">
    <property type="protein sequence ID" value="QDE29795.1"/>
    <property type="molecule type" value="Genomic_DNA"/>
</dbReference>
<keyword evidence="2" id="KW-1185">Reference proteome</keyword>